<reference evidence="2 3" key="1">
    <citation type="submission" date="2019-09" db="EMBL/GenBank/DDBJ databases">
        <title>Genome sequence of Adhaeribacter sp. M2.</title>
        <authorList>
            <person name="Srinivasan S."/>
        </authorList>
    </citation>
    <scope>NUCLEOTIDE SEQUENCE [LARGE SCALE GENOMIC DNA]</scope>
    <source>
        <strain evidence="2 3">M2</strain>
    </source>
</reference>
<evidence type="ECO:0008006" key="4">
    <source>
        <dbReference type="Google" id="ProtNLM"/>
    </source>
</evidence>
<evidence type="ECO:0000256" key="1">
    <source>
        <dbReference type="SAM" id="MobiDB-lite"/>
    </source>
</evidence>
<organism evidence="2 3">
    <name type="scientific">Adhaeribacter soli</name>
    <dbReference type="NCBI Taxonomy" id="2607655"/>
    <lineage>
        <taxon>Bacteria</taxon>
        <taxon>Pseudomonadati</taxon>
        <taxon>Bacteroidota</taxon>
        <taxon>Cytophagia</taxon>
        <taxon>Cytophagales</taxon>
        <taxon>Hymenobacteraceae</taxon>
        <taxon>Adhaeribacter</taxon>
    </lineage>
</organism>
<name>A0A5N1J2F8_9BACT</name>
<evidence type="ECO:0000313" key="2">
    <source>
        <dbReference type="EMBL" id="KAA9340712.1"/>
    </source>
</evidence>
<protein>
    <recommendedName>
        <fullName evidence="4">Thymidylate kinase</fullName>
    </recommendedName>
</protein>
<keyword evidence="3" id="KW-1185">Reference proteome</keyword>
<evidence type="ECO:0000313" key="3">
    <source>
        <dbReference type="Proteomes" id="UP000326570"/>
    </source>
</evidence>
<accession>A0A5N1J2F8</accession>
<dbReference type="Gene3D" id="3.40.50.300">
    <property type="entry name" value="P-loop containing nucleotide triphosphate hydrolases"/>
    <property type="match status" value="1"/>
</dbReference>
<comment type="caution">
    <text evidence="2">The sequence shown here is derived from an EMBL/GenBank/DDBJ whole genome shotgun (WGS) entry which is preliminary data.</text>
</comment>
<dbReference type="SUPFAM" id="SSF52540">
    <property type="entry name" value="P-loop containing nucleoside triphosphate hydrolases"/>
    <property type="match status" value="1"/>
</dbReference>
<dbReference type="RefSeq" id="WP_150902639.1">
    <property type="nucleotide sequence ID" value="NZ_VTWT01000002.1"/>
</dbReference>
<dbReference type="EMBL" id="VTWT01000002">
    <property type="protein sequence ID" value="KAA9340712.1"/>
    <property type="molecule type" value="Genomic_DNA"/>
</dbReference>
<dbReference type="InterPro" id="IPR027417">
    <property type="entry name" value="P-loop_NTPase"/>
</dbReference>
<sequence length="514" mass="58487">MQDLAAKPLDDTVAKPVTKLNLIAGLLDVFHKQNILYCHWKSNEHLDASMTGDTDLDVLFDIKQKGKLLQHLHTLGFKKFDSIKEKQYHDIEDYIGLDIPSGKVVHLHAHFRMTMGETYLKGYQLALEDKILKSRVYDETFGIYTSSPAFELILLYFREALKLRNREALKMSLLNRVNYSENVMKEYRWLKERVTDSQIETILKSLFNNYRPIYNLVTGRFNRKELQKLALLIKKEFKKYRLYSPAEATLTRWYREATVLFSRKLATLLNRPIMSQRINPRGGLTIAVVGADGSGKSTVTADLQNTFRTKLDVYRVYLGRGDGKISLARKVLLGARKMVGPEPKKGTAKKGNRNSGNKQKGLLANVYKCIEAMLVANEKSRNLERMQQAKQKGMLVICDRFPQNQIMGYNDGPLLNHLAKSSNPVFRAISDLEAKVYKKAENNPPDLVIKLIAEAEVVEARKPGETSLEMLEAKIAGIKALQFKDSCQVITIDASQPLGTVLATVKKAIWNNYR</sequence>
<proteinExistence type="predicted"/>
<dbReference type="Proteomes" id="UP000326570">
    <property type="component" value="Unassembled WGS sequence"/>
</dbReference>
<feature type="region of interest" description="Disordered" evidence="1">
    <location>
        <begin position="340"/>
        <end position="359"/>
    </location>
</feature>
<dbReference type="AlphaFoldDB" id="A0A5N1J2F8"/>
<gene>
    <name evidence="2" type="ORF">F0P94_04605</name>
</gene>